<gene>
    <name evidence="2" type="ORF">QWJ41_12195</name>
</gene>
<dbReference type="EMBL" id="JAULSC010000011">
    <property type="protein sequence ID" value="MDO3396485.1"/>
    <property type="molecule type" value="Genomic_DNA"/>
</dbReference>
<reference evidence="2" key="1">
    <citation type="submission" date="2023-06" db="EMBL/GenBank/DDBJ databases">
        <title>Genome sequence of Nocardioides sp. SOB44.</title>
        <authorList>
            <person name="Zhang G."/>
        </authorList>
    </citation>
    <scope>NUCLEOTIDE SEQUENCE</scope>
    <source>
        <strain evidence="2">SOB44</strain>
    </source>
</reference>
<evidence type="ECO:0000313" key="3">
    <source>
        <dbReference type="Proteomes" id="UP001168363"/>
    </source>
</evidence>
<accession>A0ABT8TR96</accession>
<evidence type="ECO:0000256" key="1">
    <source>
        <dbReference type="SAM" id="MobiDB-lite"/>
    </source>
</evidence>
<feature type="region of interest" description="Disordered" evidence="1">
    <location>
        <begin position="1"/>
        <end position="50"/>
    </location>
</feature>
<name>A0ABT8TR96_9ACTN</name>
<dbReference type="RefSeq" id="WP_302708533.1">
    <property type="nucleotide sequence ID" value="NZ_JAULSC010000011.1"/>
</dbReference>
<evidence type="ECO:0000313" key="2">
    <source>
        <dbReference type="EMBL" id="MDO3396485.1"/>
    </source>
</evidence>
<comment type="caution">
    <text evidence="2">The sequence shown here is derived from an EMBL/GenBank/DDBJ whole genome shotgun (WGS) entry which is preliminary data.</text>
</comment>
<organism evidence="2 3">
    <name type="scientific">Nocardioides cremeus</name>
    <dbReference type="NCBI Taxonomy" id="3058044"/>
    <lineage>
        <taxon>Bacteria</taxon>
        <taxon>Bacillati</taxon>
        <taxon>Actinomycetota</taxon>
        <taxon>Actinomycetes</taxon>
        <taxon>Propionibacteriales</taxon>
        <taxon>Nocardioidaceae</taxon>
        <taxon>Nocardioides</taxon>
    </lineage>
</organism>
<sequence>MSGSLGVRPTGEAADPDLASAGAELGETTRAPALPGPSFSNGEFELYVHQ</sequence>
<dbReference type="Proteomes" id="UP001168363">
    <property type="component" value="Unassembled WGS sequence"/>
</dbReference>
<proteinExistence type="predicted"/>
<protein>
    <submittedName>
        <fullName evidence="2">Uncharacterized protein</fullName>
    </submittedName>
</protein>
<keyword evidence="3" id="KW-1185">Reference proteome</keyword>